<dbReference type="RefSeq" id="WP_307431327.1">
    <property type="nucleotide sequence ID" value="NZ_JAUSVK010000001.1"/>
</dbReference>
<evidence type="ECO:0000259" key="3">
    <source>
        <dbReference type="Pfam" id="PF19278"/>
    </source>
</evidence>
<dbReference type="PANTHER" id="PTHR11365">
    <property type="entry name" value="5-OXOPROLINASE RELATED"/>
    <property type="match status" value="1"/>
</dbReference>
<feature type="domain" description="Hydantoinase/oxoprolinase N-terminal" evidence="2">
    <location>
        <begin position="4"/>
        <end position="178"/>
    </location>
</feature>
<protein>
    <submittedName>
        <fullName evidence="4">N-methylhydantoinase A</fullName>
        <ecNumber evidence="4">3.5.2.14</ecNumber>
    </submittedName>
</protein>
<dbReference type="SUPFAM" id="SSF53067">
    <property type="entry name" value="Actin-like ATPase domain"/>
    <property type="match status" value="1"/>
</dbReference>
<evidence type="ECO:0000259" key="1">
    <source>
        <dbReference type="Pfam" id="PF01968"/>
    </source>
</evidence>
<proteinExistence type="predicted"/>
<dbReference type="Pfam" id="PF19278">
    <property type="entry name" value="Hydant_A_C"/>
    <property type="match status" value="1"/>
</dbReference>
<evidence type="ECO:0000313" key="4">
    <source>
        <dbReference type="EMBL" id="MDQ0394394.1"/>
    </source>
</evidence>
<organism evidence="4 5">
    <name type="scientific">Labrys monachus</name>
    <dbReference type="NCBI Taxonomy" id="217067"/>
    <lineage>
        <taxon>Bacteria</taxon>
        <taxon>Pseudomonadati</taxon>
        <taxon>Pseudomonadota</taxon>
        <taxon>Alphaproteobacteria</taxon>
        <taxon>Hyphomicrobiales</taxon>
        <taxon>Xanthobacteraceae</taxon>
        <taxon>Labrys</taxon>
    </lineage>
</organism>
<dbReference type="InterPro" id="IPR043129">
    <property type="entry name" value="ATPase_NBD"/>
</dbReference>
<evidence type="ECO:0000313" key="5">
    <source>
        <dbReference type="Proteomes" id="UP001237448"/>
    </source>
</evidence>
<sequence length="672" mass="72057">MGYRLGIDIGGTFTDFVAYDESNRALKAWKNLSTPHDPIQGIMTGLRSFGEIDAIAGIRLGTTVATNSLLEGKGARIAYVTTQGFRDVPFIGRGNRRHHYDLAWVKPKPFVKRRDAFEIDERIGPSGGVIKALDEAEVAALADKFAAEGEIEAVAVVLLHSYLTPDHEQRIKAIFKERLPGVPVSISYEVLPKWKEHFRSSTTICDAFIKPVVTRQLGSMRRELDEQGVTAPVVVMRSNGGEMSLEAAVEAPIQIAVSGPTGGVIAAKRTAELLGLPNLVTLDMGGTSTDVSTVVDGKEKFTTDFEIEWGRPIQIPMIDIRTIGAGGGSIARIDAGGMLVVGPESAGANPGPACYGRGGTLPTVTDANVVLGRISATNFLGGSMGLDAAAARKAIEPLAEALGYGVEEAALAVVRIANNNMVGALHTVLTEQGLDPRDFVLVAFGGAGPPHVSDLMTEASIPRGLVPNFPGQFSAFGFTMADARVDRYRTVQLNSRFFDRERAASAMAALVAECRAELAAQGHHDVTITRSVEMRYLGQNYELEIPIEADAFTDEEIAAMFDTFHSQHEARFGFRLADHMEIVNFLVTGIAHTGQLEFPVIAEASAPAEPVGRRPVWFQGGWIDTPVYARDALLAGHAISGPALVEENASVTVLDPEKSLTVDRYGNLLISA</sequence>
<dbReference type="PANTHER" id="PTHR11365:SF23">
    <property type="entry name" value="HYPOTHETICAL 5-OXOPROLINASE (EUROFUNG)-RELATED"/>
    <property type="match status" value="1"/>
</dbReference>
<dbReference type="GO" id="GO:0047423">
    <property type="term" value="F:N-methylhydantoinase (ATP-hydrolyzing) activity"/>
    <property type="evidence" value="ECO:0007669"/>
    <property type="project" value="UniProtKB-EC"/>
</dbReference>
<reference evidence="4 5" key="1">
    <citation type="submission" date="2023-07" db="EMBL/GenBank/DDBJ databases">
        <title>Genomic Encyclopedia of Type Strains, Phase IV (KMG-IV): sequencing the most valuable type-strain genomes for metagenomic binning, comparative biology and taxonomic classification.</title>
        <authorList>
            <person name="Goeker M."/>
        </authorList>
    </citation>
    <scope>NUCLEOTIDE SEQUENCE [LARGE SCALE GENOMIC DNA]</scope>
    <source>
        <strain evidence="4 5">DSM 5896</strain>
    </source>
</reference>
<dbReference type="Proteomes" id="UP001237448">
    <property type="component" value="Unassembled WGS sequence"/>
</dbReference>
<keyword evidence="5" id="KW-1185">Reference proteome</keyword>
<accession>A0ABU0FJV5</accession>
<comment type="caution">
    <text evidence="4">The sequence shown here is derived from an EMBL/GenBank/DDBJ whole genome shotgun (WGS) entry which is preliminary data.</text>
</comment>
<name>A0ABU0FJV5_9HYPH</name>
<feature type="domain" description="Acetophenone carboxylase-like C-terminal" evidence="3">
    <location>
        <begin position="505"/>
        <end position="665"/>
    </location>
</feature>
<dbReference type="InterPro" id="IPR045079">
    <property type="entry name" value="Oxoprolinase-like"/>
</dbReference>
<dbReference type="InterPro" id="IPR002821">
    <property type="entry name" value="Hydantoinase_A"/>
</dbReference>
<evidence type="ECO:0000259" key="2">
    <source>
        <dbReference type="Pfam" id="PF05378"/>
    </source>
</evidence>
<dbReference type="EC" id="3.5.2.14" evidence="4"/>
<dbReference type="Pfam" id="PF05378">
    <property type="entry name" value="Hydant_A_N"/>
    <property type="match status" value="1"/>
</dbReference>
<dbReference type="InterPro" id="IPR049517">
    <property type="entry name" value="ACX-like_C"/>
</dbReference>
<feature type="domain" description="Hydantoinase A/oxoprolinase" evidence="1">
    <location>
        <begin position="199"/>
        <end position="486"/>
    </location>
</feature>
<keyword evidence="4" id="KW-0378">Hydrolase</keyword>
<dbReference type="InterPro" id="IPR008040">
    <property type="entry name" value="Hydant_A_N"/>
</dbReference>
<gene>
    <name evidence="4" type="ORF">J3R73_004186</name>
</gene>
<dbReference type="EMBL" id="JAUSVK010000001">
    <property type="protein sequence ID" value="MDQ0394394.1"/>
    <property type="molecule type" value="Genomic_DNA"/>
</dbReference>
<dbReference type="Pfam" id="PF01968">
    <property type="entry name" value="Hydantoinase_A"/>
    <property type="match status" value="1"/>
</dbReference>